<keyword evidence="7" id="KW-0833">Ubl conjugation pathway</keyword>
<evidence type="ECO:0000313" key="13">
    <source>
        <dbReference type="EMBL" id="KAK8082100.1"/>
    </source>
</evidence>
<protein>
    <recommendedName>
        <fullName evidence="2">RBR-type E3 ubiquitin transferase</fullName>
        <ecNumber evidence="2">2.3.2.31</ecNumber>
    </recommendedName>
</protein>
<evidence type="ECO:0000256" key="6">
    <source>
        <dbReference type="ARBA" id="ARBA00022771"/>
    </source>
</evidence>
<evidence type="ECO:0000256" key="1">
    <source>
        <dbReference type="ARBA" id="ARBA00001798"/>
    </source>
</evidence>
<dbReference type="SUPFAM" id="SSF57850">
    <property type="entry name" value="RING/U-box"/>
    <property type="match status" value="3"/>
</dbReference>
<sequence length="600" mass="67212">PTARTVIQARACGASVRGRARRPGRVTAQYQDWHPPSVWRLSKVSAFLRRKYRHGVYPIDEDAGISFYHGGDALCDDRIPLAIASLHYRVTRGGGGPSLRLLWSDQIEFDPHEVEELTDSIEAGSTIRDLRAGIAACLGVDDSSRVVVSVRGGLRPGLLQGNDWETRRVDSWLCQTLFIDLVAEGNYIVVKGVNEEYIFHPFSCSRPVGSRTLKAWLYERILTNVGHPKSSSKEGSIVLEDISMTVEGKPLGRHSRVSPGSTVEFQLARRAHDQFVQEEGWLLAESETCVVCSDEKRVSEFPARIAKACDHQPATCRDCVGQWIASSMESVSWDRLKCPECSGLLAFEDVGAFADPATFERYDSLATKAALDDIRDFQWCLNPRCGAGQIHRAECPKVKCHACKSSLCSRHNLPWHRNETCEAYDRRTRSQRKGDKASEKKVKEMTKSCPRCRKDVYKYSGCDHITCVCGHEWCYVCLSEYYHDQDSFLQCSHKRGCRYFQNPPNYEGGRAFMPFMRPANMRPPPPHHPPPGAARPAPFLPWGFPPRPPLPHRPLGRPPTPAPPPDQANRIHDDHAGGGEAGFVGAAAMFTMDQFLQRAR</sequence>
<dbReference type="Gene3D" id="1.20.120.1750">
    <property type="match status" value="1"/>
</dbReference>
<keyword evidence="8" id="KW-0862">Zinc</keyword>
<dbReference type="CDD" id="cd20335">
    <property type="entry name" value="BRcat_RBR"/>
    <property type="match status" value="1"/>
</dbReference>
<dbReference type="PROSITE" id="PS50089">
    <property type="entry name" value="ZF_RING_2"/>
    <property type="match status" value="1"/>
</dbReference>
<feature type="domain" description="RING-type" evidence="12">
    <location>
        <begin position="285"/>
        <end position="501"/>
    </location>
</feature>
<dbReference type="EC" id="2.3.2.31" evidence="2"/>
<dbReference type="SMART" id="SM00647">
    <property type="entry name" value="IBR"/>
    <property type="match status" value="2"/>
</dbReference>
<dbReference type="InterPro" id="IPR044066">
    <property type="entry name" value="TRIAD_supradom"/>
</dbReference>
<feature type="domain" description="RING-type" evidence="11">
    <location>
        <begin position="289"/>
        <end position="342"/>
    </location>
</feature>
<dbReference type="PANTHER" id="PTHR11685">
    <property type="entry name" value="RBR FAMILY RING FINGER AND IBR DOMAIN-CONTAINING"/>
    <property type="match status" value="1"/>
</dbReference>
<name>A0ABR1WI09_9PEZI</name>
<evidence type="ECO:0000256" key="3">
    <source>
        <dbReference type="ARBA" id="ARBA00022679"/>
    </source>
</evidence>
<feature type="region of interest" description="Disordered" evidence="10">
    <location>
        <begin position="517"/>
        <end position="580"/>
    </location>
</feature>
<reference evidence="13 14" key="1">
    <citation type="submission" date="2023-01" db="EMBL/GenBank/DDBJ databases">
        <title>Analysis of 21 Apiospora genomes using comparative genomics revels a genus with tremendous synthesis potential of carbohydrate active enzymes and secondary metabolites.</title>
        <authorList>
            <person name="Sorensen T."/>
        </authorList>
    </citation>
    <scope>NUCLEOTIDE SEQUENCE [LARGE SCALE GENOMIC DNA]</scope>
    <source>
        <strain evidence="13 14">CBS 83171</strain>
    </source>
</reference>
<evidence type="ECO:0000256" key="8">
    <source>
        <dbReference type="ARBA" id="ARBA00022833"/>
    </source>
</evidence>
<evidence type="ECO:0000259" key="11">
    <source>
        <dbReference type="PROSITE" id="PS50089"/>
    </source>
</evidence>
<dbReference type="Pfam" id="PF01485">
    <property type="entry name" value="IBR"/>
    <property type="match status" value="1"/>
</dbReference>
<evidence type="ECO:0000256" key="10">
    <source>
        <dbReference type="SAM" id="MobiDB-lite"/>
    </source>
</evidence>
<accession>A0ABR1WI09</accession>
<evidence type="ECO:0000256" key="7">
    <source>
        <dbReference type="ARBA" id="ARBA00022786"/>
    </source>
</evidence>
<dbReference type="CDD" id="cd20336">
    <property type="entry name" value="Rcat_RBR"/>
    <property type="match status" value="1"/>
</dbReference>
<keyword evidence="5" id="KW-0677">Repeat</keyword>
<keyword evidence="14" id="KW-1185">Reference proteome</keyword>
<gene>
    <name evidence="13" type="ORF">PG996_000881</name>
</gene>
<evidence type="ECO:0000259" key="12">
    <source>
        <dbReference type="PROSITE" id="PS51873"/>
    </source>
</evidence>
<comment type="caution">
    <text evidence="13">The sequence shown here is derived from an EMBL/GenBank/DDBJ whole genome shotgun (WGS) entry which is preliminary data.</text>
</comment>
<evidence type="ECO:0000256" key="4">
    <source>
        <dbReference type="ARBA" id="ARBA00022723"/>
    </source>
</evidence>
<dbReference type="InterPro" id="IPR031127">
    <property type="entry name" value="E3_UB_ligase_RBR"/>
</dbReference>
<organism evidence="13 14">
    <name type="scientific">Apiospora saccharicola</name>
    <dbReference type="NCBI Taxonomy" id="335842"/>
    <lineage>
        <taxon>Eukaryota</taxon>
        <taxon>Fungi</taxon>
        <taxon>Dikarya</taxon>
        <taxon>Ascomycota</taxon>
        <taxon>Pezizomycotina</taxon>
        <taxon>Sordariomycetes</taxon>
        <taxon>Xylariomycetidae</taxon>
        <taxon>Amphisphaeriales</taxon>
        <taxon>Apiosporaceae</taxon>
        <taxon>Apiospora</taxon>
    </lineage>
</organism>
<dbReference type="PROSITE" id="PS51873">
    <property type="entry name" value="TRIAD"/>
    <property type="match status" value="1"/>
</dbReference>
<evidence type="ECO:0000256" key="2">
    <source>
        <dbReference type="ARBA" id="ARBA00012251"/>
    </source>
</evidence>
<dbReference type="InterPro" id="IPR013083">
    <property type="entry name" value="Znf_RING/FYVE/PHD"/>
</dbReference>
<keyword evidence="3" id="KW-0808">Transferase</keyword>
<proteinExistence type="predicted"/>
<evidence type="ECO:0000256" key="5">
    <source>
        <dbReference type="ARBA" id="ARBA00022737"/>
    </source>
</evidence>
<dbReference type="EMBL" id="JAQQWM010000001">
    <property type="protein sequence ID" value="KAK8082100.1"/>
    <property type="molecule type" value="Genomic_DNA"/>
</dbReference>
<evidence type="ECO:0000256" key="9">
    <source>
        <dbReference type="PROSITE-ProRule" id="PRU00175"/>
    </source>
</evidence>
<comment type="catalytic activity">
    <reaction evidence="1">
        <text>[E2 ubiquitin-conjugating enzyme]-S-ubiquitinyl-L-cysteine + [acceptor protein]-L-lysine = [E2 ubiquitin-conjugating enzyme]-L-cysteine + [acceptor protein]-N(6)-ubiquitinyl-L-lysine.</text>
        <dbReference type="EC" id="2.3.2.31"/>
    </reaction>
</comment>
<dbReference type="InterPro" id="IPR002867">
    <property type="entry name" value="IBR_dom"/>
</dbReference>
<keyword evidence="6 9" id="KW-0863">Zinc-finger</keyword>
<keyword evidence="4" id="KW-0479">Metal-binding</keyword>
<dbReference type="InterPro" id="IPR001841">
    <property type="entry name" value="Znf_RING"/>
</dbReference>
<dbReference type="Pfam" id="PF26200">
    <property type="entry name" value="Rcat_RNF216"/>
    <property type="match status" value="1"/>
</dbReference>
<dbReference type="Gene3D" id="3.30.40.10">
    <property type="entry name" value="Zinc/RING finger domain, C3HC4 (zinc finger)"/>
    <property type="match status" value="1"/>
</dbReference>
<evidence type="ECO:0000313" key="14">
    <source>
        <dbReference type="Proteomes" id="UP001446871"/>
    </source>
</evidence>
<dbReference type="Proteomes" id="UP001446871">
    <property type="component" value="Unassembled WGS sequence"/>
</dbReference>
<feature type="compositionally biased region" description="Pro residues" evidence="10">
    <location>
        <begin position="521"/>
        <end position="533"/>
    </location>
</feature>
<feature type="compositionally biased region" description="Pro residues" evidence="10">
    <location>
        <begin position="543"/>
        <end position="566"/>
    </location>
</feature>
<feature type="non-terminal residue" evidence="13">
    <location>
        <position position="1"/>
    </location>
</feature>